<keyword evidence="6" id="KW-1185">Reference proteome</keyword>
<dbReference type="EMBL" id="JAOQAZ010000027">
    <property type="protein sequence ID" value="KAJ4251813.1"/>
    <property type="molecule type" value="Genomic_DNA"/>
</dbReference>
<evidence type="ECO:0000259" key="4">
    <source>
        <dbReference type="Pfam" id="PF00248"/>
    </source>
</evidence>
<dbReference type="GO" id="GO:0016491">
    <property type="term" value="F:oxidoreductase activity"/>
    <property type="evidence" value="ECO:0007669"/>
    <property type="project" value="UniProtKB-KW"/>
</dbReference>
<comment type="similarity">
    <text evidence="3">Belongs to the aldo/keto reductase family. Aldo/keto reductase 2 subfamily.</text>
</comment>
<dbReference type="InterPro" id="IPR050523">
    <property type="entry name" value="AKR_Detox_Biosynth"/>
</dbReference>
<reference evidence="5" key="1">
    <citation type="submission" date="2022-09" db="EMBL/GenBank/DDBJ databases">
        <title>Fusarium specimens isolated from Avocado Roots.</title>
        <authorList>
            <person name="Stajich J."/>
            <person name="Roper C."/>
            <person name="Heimlech-Rivalta G."/>
        </authorList>
    </citation>
    <scope>NUCLEOTIDE SEQUENCE</scope>
    <source>
        <strain evidence="5">CF00136</strain>
    </source>
</reference>
<dbReference type="OrthoDB" id="48988at2759"/>
<keyword evidence="1" id="KW-0521">NADP</keyword>
<dbReference type="InterPro" id="IPR036812">
    <property type="entry name" value="NAD(P)_OxRdtase_dom_sf"/>
</dbReference>
<dbReference type="Pfam" id="PF00248">
    <property type="entry name" value="Aldo_ket_red"/>
    <property type="match status" value="1"/>
</dbReference>
<dbReference type="AlphaFoldDB" id="A0A9W8RSL7"/>
<evidence type="ECO:0000313" key="5">
    <source>
        <dbReference type="EMBL" id="KAJ4251813.1"/>
    </source>
</evidence>
<name>A0A9W8RSL7_9HYPO</name>
<feature type="domain" description="NADP-dependent oxidoreductase" evidence="4">
    <location>
        <begin position="29"/>
        <end position="85"/>
    </location>
</feature>
<evidence type="ECO:0000256" key="2">
    <source>
        <dbReference type="ARBA" id="ARBA00023002"/>
    </source>
</evidence>
<dbReference type="SUPFAM" id="SSF51430">
    <property type="entry name" value="NAD(P)-linked oxidoreductase"/>
    <property type="match status" value="1"/>
</dbReference>
<evidence type="ECO:0000256" key="3">
    <source>
        <dbReference type="ARBA" id="ARBA00038157"/>
    </source>
</evidence>
<keyword evidence="2" id="KW-0560">Oxidoreductase</keyword>
<dbReference type="PANTHER" id="PTHR43364:SF7">
    <property type="entry name" value="NADP-DEPENDENT OXIDOREDUCTASE DOMAIN-CONTAINING PROTEIN-RELATED"/>
    <property type="match status" value="1"/>
</dbReference>
<proteinExistence type="inferred from homology"/>
<organism evidence="5 6">
    <name type="scientific">Fusarium torreyae</name>
    <dbReference type="NCBI Taxonomy" id="1237075"/>
    <lineage>
        <taxon>Eukaryota</taxon>
        <taxon>Fungi</taxon>
        <taxon>Dikarya</taxon>
        <taxon>Ascomycota</taxon>
        <taxon>Pezizomycotina</taxon>
        <taxon>Sordariomycetes</taxon>
        <taxon>Hypocreomycetidae</taxon>
        <taxon>Hypocreales</taxon>
        <taxon>Nectriaceae</taxon>
        <taxon>Fusarium</taxon>
    </lineage>
</organism>
<evidence type="ECO:0000256" key="1">
    <source>
        <dbReference type="ARBA" id="ARBA00022857"/>
    </source>
</evidence>
<dbReference type="InterPro" id="IPR023210">
    <property type="entry name" value="NADP_OxRdtase_dom"/>
</dbReference>
<dbReference type="Gene3D" id="3.20.20.100">
    <property type="entry name" value="NADP-dependent oxidoreductase domain"/>
    <property type="match status" value="1"/>
</dbReference>
<accession>A0A9W8RSL7</accession>
<dbReference type="PANTHER" id="PTHR43364">
    <property type="entry name" value="NADH-SPECIFIC METHYLGLYOXAL REDUCTASE-RELATED"/>
    <property type="match status" value="1"/>
</dbReference>
<sequence length="85" mass="9233">MAPPATQLPKSLFGRHRLLAPSTGVFVSPICLGTMNFGGVMSYSSGECTKETASKILEYFYEQGGNFLDTASSYQGEESEKWLGE</sequence>
<protein>
    <recommendedName>
        <fullName evidence="4">NADP-dependent oxidoreductase domain-containing protein</fullName>
    </recommendedName>
</protein>
<comment type="caution">
    <text evidence="5">The sequence shown here is derived from an EMBL/GenBank/DDBJ whole genome shotgun (WGS) entry which is preliminary data.</text>
</comment>
<evidence type="ECO:0000313" key="6">
    <source>
        <dbReference type="Proteomes" id="UP001152049"/>
    </source>
</evidence>
<dbReference type="Proteomes" id="UP001152049">
    <property type="component" value="Unassembled WGS sequence"/>
</dbReference>
<gene>
    <name evidence="5" type="ORF">NW762_011110</name>
</gene>